<accession>A0A8H6YF36</accession>
<evidence type="ECO:0000313" key="2">
    <source>
        <dbReference type="EMBL" id="KAF7358553.1"/>
    </source>
</evidence>
<keyword evidence="1" id="KW-0472">Membrane</keyword>
<evidence type="ECO:0000313" key="3">
    <source>
        <dbReference type="Proteomes" id="UP000620124"/>
    </source>
</evidence>
<gene>
    <name evidence="2" type="ORF">MVEN_00906700</name>
</gene>
<keyword evidence="1" id="KW-0812">Transmembrane</keyword>
<feature type="transmembrane region" description="Helical" evidence="1">
    <location>
        <begin position="132"/>
        <end position="149"/>
    </location>
</feature>
<keyword evidence="3" id="KW-1185">Reference proteome</keyword>
<dbReference type="AlphaFoldDB" id="A0A8H6YF36"/>
<sequence>MSAAGKSPMDWPRNSPFSFPFVVLVSYLSGIPVVHFLASPSGFGAKFLTPLLANALRRVSSNSTSSIESSPQRAVALLTLFYVFVVFILSAIMSATAQLLGNKTGYKNKEPRLNKRNLTSGLPHRMVATHEALYDIFPAYAIAAALFASTATPFSTSASTALNALVLHVFFKLFVFAPAYLLDVDPVRTYSHMCSVAAVLLAIWGVVVG</sequence>
<keyword evidence="1" id="KW-1133">Transmembrane helix</keyword>
<comment type="caution">
    <text evidence="2">The sequence shown here is derived from an EMBL/GenBank/DDBJ whole genome shotgun (WGS) entry which is preliminary data.</text>
</comment>
<dbReference type="Proteomes" id="UP000620124">
    <property type="component" value="Unassembled WGS sequence"/>
</dbReference>
<feature type="transmembrane region" description="Helical" evidence="1">
    <location>
        <begin position="161"/>
        <end position="181"/>
    </location>
</feature>
<name>A0A8H6YF36_9AGAR</name>
<protein>
    <submittedName>
        <fullName evidence="2">Membrane protein</fullName>
    </submittedName>
</protein>
<feature type="transmembrane region" description="Helical" evidence="1">
    <location>
        <begin position="75"/>
        <end position="100"/>
    </location>
</feature>
<proteinExistence type="predicted"/>
<feature type="transmembrane region" description="Helical" evidence="1">
    <location>
        <begin position="17"/>
        <end position="38"/>
    </location>
</feature>
<dbReference type="EMBL" id="JACAZI010000006">
    <property type="protein sequence ID" value="KAF7358553.1"/>
    <property type="molecule type" value="Genomic_DNA"/>
</dbReference>
<dbReference type="PANTHER" id="PTHR35371">
    <property type="entry name" value="INNER MEMBRANE PROTEIN"/>
    <property type="match status" value="1"/>
</dbReference>
<dbReference type="OrthoDB" id="2421200at2759"/>
<evidence type="ECO:0000256" key="1">
    <source>
        <dbReference type="SAM" id="Phobius"/>
    </source>
</evidence>
<dbReference type="PANTHER" id="PTHR35371:SF1">
    <property type="entry name" value="BLR7753 PROTEIN"/>
    <property type="match status" value="1"/>
</dbReference>
<reference evidence="2" key="1">
    <citation type="submission" date="2020-05" db="EMBL/GenBank/DDBJ databases">
        <title>Mycena genomes resolve the evolution of fungal bioluminescence.</title>
        <authorList>
            <person name="Tsai I.J."/>
        </authorList>
    </citation>
    <scope>NUCLEOTIDE SEQUENCE</scope>
    <source>
        <strain evidence="2">CCC161011</strain>
    </source>
</reference>
<feature type="transmembrane region" description="Helical" evidence="1">
    <location>
        <begin position="187"/>
        <end position="208"/>
    </location>
</feature>
<organism evidence="2 3">
    <name type="scientific">Mycena venus</name>
    <dbReference type="NCBI Taxonomy" id="2733690"/>
    <lineage>
        <taxon>Eukaryota</taxon>
        <taxon>Fungi</taxon>
        <taxon>Dikarya</taxon>
        <taxon>Basidiomycota</taxon>
        <taxon>Agaricomycotina</taxon>
        <taxon>Agaricomycetes</taxon>
        <taxon>Agaricomycetidae</taxon>
        <taxon>Agaricales</taxon>
        <taxon>Marasmiineae</taxon>
        <taxon>Mycenaceae</taxon>
        <taxon>Mycena</taxon>
    </lineage>
</organism>